<feature type="compositionally biased region" description="Basic and acidic residues" evidence="1">
    <location>
        <begin position="42"/>
        <end position="53"/>
    </location>
</feature>
<evidence type="ECO:0000256" key="1">
    <source>
        <dbReference type="SAM" id="MobiDB-lite"/>
    </source>
</evidence>
<evidence type="ECO:0000313" key="2">
    <source>
        <dbReference type="EMBL" id="KIC94600.1"/>
    </source>
</evidence>
<comment type="caution">
    <text evidence="2">The sequence shown here is derived from an EMBL/GenBank/DDBJ whole genome shotgun (WGS) entry which is preliminary data.</text>
</comment>
<evidence type="ECO:0000313" key="3">
    <source>
        <dbReference type="Proteomes" id="UP000031408"/>
    </source>
</evidence>
<feature type="compositionally biased region" description="Basic and acidic residues" evidence="1">
    <location>
        <begin position="65"/>
        <end position="101"/>
    </location>
</feature>
<sequence>MLAHGITIAVSDAGNTLNLKVPAMKKLYAIQPDPPGTSGGDSQKHPNESDSTKPDYGQQQAVDKAPGEERGQKEKVTPDNLKGKKVDADPDIEADKPLNNP</sequence>
<organism evidence="2 3">
    <name type="scientific">Flavihumibacter solisilvae</name>
    <dbReference type="NCBI Taxonomy" id="1349421"/>
    <lineage>
        <taxon>Bacteria</taxon>
        <taxon>Pseudomonadati</taxon>
        <taxon>Bacteroidota</taxon>
        <taxon>Chitinophagia</taxon>
        <taxon>Chitinophagales</taxon>
        <taxon>Chitinophagaceae</taxon>
        <taxon>Flavihumibacter</taxon>
    </lineage>
</organism>
<keyword evidence="3" id="KW-1185">Reference proteome</keyword>
<gene>
    <name evidence="2" type="ORF">OI18_10890</name>
</gene>
<protein>
    <submittedName>
        <fullName evidence="2">Uncharacterized protein</fullName>
    </submittedName>
</protein>
<reference evidence="2 3" key="1">
    <citation type="submission" date="2014-11" db="EMBL/GenBank/DDBJ databases">
        <title>Genome sequence of Flavihumibacter solisilvae 3-3.</title>
        <authorList>
            <person name="Zhou G."/>
            <person name="Li M."/>
            <person name="Wang G."/>
        </authorList>
    </citation>
    <scope>NUCLEOTIDE SEQUENCE [LARGE SCALE GENOMIC DNA]</scope>
    <source>
        <strain evidence="2 3">3-3</strain>
    </source>
</reference>
<name>A0A0C1IK95_9BACT</name>
<dbReference type="Proteomes" id="UP000031408">
    <property type="component" value="Unassembled WGS sequence"/>
</dbReference>
<feature type="region of interest" description="Disordered" evidence="1">
    <location>
        <begin position="28"/>
        <end position="101"/>
    </location>
</feature>
<dbReference type="EMBL" id="JSVC01000011">
    <property type="protein sequence ID" value="KIC94600.1"/>
    <property type="molecule type" value="Genomic_DNA"/>
</dbReference>
<dbReference type="AlphaFoldDB" id="A0A0C1IK95"/>
<accession>A0A0C1IK95</accession>
<proteinExistence type="predicted"/>